<keyword evidence="1" id="KW-1133">Transmembrane helix</keyword>
<evidence type="ECO:0000313" key="2">
    <source>
        <dbReference type="EMBL" id="PXX52757.1"/>
    </source>
</evidence>
<evidence type="ECO:0000256" key="1">
    <source>
        <dbReference type="SAM" id="Phobius"/>
    </source>
</evidence>
<accession>A0A318K0F8</accession>
<dbReference type="EMBL" id="QJKF01000030">
    <property type="protein sequence ID" value="PXX52757.1"/>
    <property type="molecule type" value="Genomic_DNA"/>
</dbReference>
<gene>
    <name evidence="2" type="ORF">DFR70_1305</name>
</gene>
<evidence type="ECO:0000313" key="3">
    <source>
        <dbReference type="Proteomes" id="UP000247569"/>
    </source>
</evidence>
<name>A0A318K0F8_9NOCA</name>
<organism evidence="2 3">
    <name type="scientific">Nocardia tenerifensis</name>
    <dbReference type="NCBI Taxonomy" id="228006"/>
    <lineage>
        <taxon>Bacteria</taxon>
        <taxon>Bacillati</taxon>
        <taxon>Actinomycetota</taxon>
        <taxon>Actinomycetes</taxon>
        <taxon>Mycobacteriales</taxon>
        <taxon>Nocardiaceae</taxon>
        <taxon>Nocardia</taxon>
    </lineage>
</organism>
<feature type="transmembrane region" description="Helical" evidence="1">
    <location>
        <begin position="75"/>
        <end position="93"/>
    </location>
</feature>
<keyword evidence="1" id="KW-0812">Transmembrane</keyword>
<protein>
    <submittedName>
        <fullName evidence="2">Uncharacterized protein</fullName>
    </submittedName>
</protein>
<dbReference type="AlphaFoldDB" id="A0A318K0F8"/>
<reference evidence="2 3" key="1">
    <citation type="submission" date="2018-05" db="EMBL/GenBank/DDBJ databases">
        <title>Genomic Encyclopedia of Type Strains, Phase IV (KMG-IV): sequencing the most valuable type-strain genomes for metagenomic binning, comparative biology and taxonomic classification.</title>
        <authorList>
            <person name="Goeker M."/>
        </authorList>
    </citation>
    <scope>NUCLEOTIDE SEQUENCE [LARGE SCALE GENOMIC DNA]</scope>
    <source>
        <strain evidence="2 3">DSM 44704</strain>
    </source>
</reference>
<comment type="caution">
    <text evidence="2">The sequence shown here is derived from an EMBL/GenBank/DDBJ whole genome shotgun (WGS) entry which is preliminary data.</text>
</comment>
<dbReference type="Proteomes" id="UP000247569">
    <property type="component" value="Unassembled WGS sequence"/>
</dbReference>
<keyword evidence="3" id="KW-1185">Reference proteome</keyword>
<proteinExistence type="predicted"/>
<sequence length="94" mass="10667">MTMYRCPNPNCFHVRHYTPTCPNEPVVIDPAAVRRIVQLQRSGAFNSGPWYPRVTIRPPLPRGQRAEPQGQVRPLLIFALMMIVIVAALYLLLA</sequence>
<keyword evidence="1" id="KW-0472">Membrane</keyword>